<dbReference type="KEGG" id="ado:A6F68_01369"/>
<dbReference type="AlphaFoldDB" id="A0A1B2ACL1"/>
<dbReference type="Proteomes" id="UP000092932">
    <property type="component" value="Chromosome"/>
</dbReference>
<reference evidence="3 4" key="1">
    <citation type="submission" date="2016-07" db="EMBL/GenBank/DDBJ databases">
        <title>Complete genome sequence of Altererythrobacter dongtanensis KCTC 22672, a type strain with esterase isolated from tidal flat.</title>
        <authorList>
            <person name="Cheng H."/>
            <person name="Wu Y.-H."/>
            <person name="Zhou P."/>
            <person name="Huo Y.-Y."/>
            <person name="Wang C.-S."/>
            <person name="Xu X.-W."/>
        </authorList>
    </citation>
    <scope>NUCLEOTIDE SEQUENCE [LARGE SCALE GENOMIC DNA]</scope>
    <source>
        <strain evidence="3 4">KCTC 22672</strain>
    </source>
</reference>
<keyword evidence="4" id="KW-1185">Reference proteome</keyword>
<proteinExistence type="predicted"/>
<evidence type="ECO:0000256" key="1">
    <source>
        <dbReference type="ARBA" id="ARBA00023002"/>
    </source>
</evidence>
<dbReference type="PANTHER" id="PTHR43476:SF5">
    <property type="entry name" value="FAD-DEPENDENT MONOOXYGENASE"/>
    <property type="match status" value="1"/>
</dbReference>
<dbReference type="SUPFAM" id="SSF51905">
    <property type="entry name" value="FAD/NAD(P)-binding domain"/>
    <property type="match status" value="1"/>
</dbReference>
<accession>A0A1B2ACL1</accession>
<evidence type="ECO:0000259" key="2">
    <source>
        <dbReference type="Pfam" id="PF01494"/>
    </source>
</evidence>
<protein>
    <submittedName>
        <fullName evidence="3">Pentachlorophenol 4-monooxygenase</fullName>
        <ecNumber evidence="3">1.14.13.50</ecNumber>
    </submittedName>
</protein>
<dbReference type="InterPro" id="IPR036188">
    <property type="entry name" value="FAD/NAD-bd_sf"/>
</dbReference>
<dbReference type="PATRIC" id="fig|692370.5.peg.1384"/>
<dbReference type="Pfam" id="PF01494">
    <property type="entry name" value="FAD_binding_3"/>
    <property type="match status" value="1"/>
</dbReference>
<gene>
    <name evidence="3" type="primary">pcpB</name>
    <name evidence="3" type="ORF">A6F68_01369</name>
</gene>
<dbReference type="GO" id="GO:0071949">
    <property type="term" value="F:FAD binding"/>
    <property type="evidence" value="ECO:0007669"/>
    <property type="project" value="InterPro"/>
</dbReference>
<dbReference type="Gene3D" id="3.50.50.60">
    <property type="entry name" value="FAD/NAD(P)-binding domain"/>
    <property type="match status" value="2"/>
</dbReference>
<dbReference type="EC" id="1.14.13.50" evidence="3"/>
<sequence>MESDVVVVGGGPAGMMAALLLARAGVGVTVLEKHGDFFRDFRGDTVHPSTMQLLDEMGMLDRFLARPHNRLDHAEIWYNERKLMIGDLRQLDMPAPFIAMMPQWEFLDFLREELRAFPRFALRMEAEVTGMIEEGGRTVGVRLADGSEIRARHLVLRCDGRDSSVREVLPLESLGAPIDVFWFAVPKAGAGTALRGVIRGYRLFVLIDRGDYWQCASVIAKGGAEAVKERGIEAFRDDVRMALPEVDTIDEALPDWSAVRLLSVALDRLTEWSRPGLLAIGDAAHAMSPVGGIGINLAIQDAVATANLLAAPLARGENVDALLPKVQDRRMWPTKVIQGFQRAAHERVLQPLIEGRAGVPLEPPLPLRLLNRFPLLRRIPGYFIGHGIRQEHVRSPQLSS</sequence>
<dbReference type="GO" id="GO:0018677">
    <property type="term" value="F:pentachlorophenol monooxygenase activity"/>
    <property type="evidence" value="ECO:0007669"/>
    <property type="project" value="UniProtKB-EC"/>
</dbReference>
<dbReference type="InterPro" id="IPR050631">
    <property type="entry name" value="PheA/TfdB_FAD_monoxygenase"/>
</dbReference>
<keyword evidence="3" id="KW-0503">Monooxygenase</keyword>
<evidence type="ECO:0000313" key="4">
    <source>
        <dbReference type="Proteomes" id="UP000092932"/>
    </source>
</evidence>
<keyword evidence="1 3" id="KW-0560">Oxidoreductase</keyword>
<name>A0A1B2ACL1_9SPHN</name>
<dbReference type="STRING" id="692370.A6F68_01369"/>
<organism evidence="3 4">
    <name type="scientific">Tsuneonella dongtanensis</name>
    <dbReference type="NCBI Taxonomy" id="692370"/>
    <lineage>
        <taxon>Bacteria</taxon>
        <taxon>Pseudomonadati</taxon>
        <taxon>Pseudomonadota</taxon>
        <taxon>Alphaproteobacteria</taxon>
        <taxon>Sphingomonadales</taxon>
        <taxon>Erythrobacteraceae</taxon>
        <taxon>Tsuneonella</taxon>
    </lineage>
</organism>
<dbReference type="InterPro" id="IPR002938">
    <property type="entry name" value="FAD-bd"/>
</dbReference>
<dbReference type="PRINTS" id="PR00420">
    <property type="entry name" value="RNGMNOXGNASE"/>
</dbReference>
<dbReference type="NCBIfam" id="NF004834">
    <property type="entry name" value="PRK06185.1-3"/>
    <property type="match status" value="1"/>
</dbReference>
<feature type="domain" description="FAD-binding" evidence="2">
    <location>
        <begin position="3"/>
        <end position="330"/>
    </location>
</feature>
<dbReference type="OrthoDB" id="9791689at2"/>
<dbReference type="EMBL" id="CP016591">
    <property type="protein sequence ID" value="ANY19886.1"/>
    <property type="molecule type" value="Genomic_DNA"/>
</dbReference>
<evidence type="ECO:0000313" key="3">
    <source>
        <dbReference type="EMBL" id="ANY19886.1"/>
    </source>
</evidence>
<dbReference type="RefSeq" id="WP_067677672.1">
    <property type="nucleotide sequence ID" value="NZ_CP016591.1"/>
</dbReference>
<dbReference type="PANTHER" id="PTHR43476">
    <property type="entry name" value="3-(3-HYDROXY-PHENYL)PROPIONATE/3-HYDROXYCINNAMIC ACID HYDROXYLASE"/>
    <property type="match status" value="1"/>
</dbReference>